<feature type="domain" description="Anti sigma-E protein RseA N-terminal" evidence="1">
    <location>
        <begin position="71"/>
        <end position="144"/>
    </location>
</feature>
<protein>
    <submittedName>
        <fullName evidence="2">Sigma-E factor negative regulatory protein RseA</fullName>
    </submittedName>
</protein>
<dbReference type="CDD" id="cd16328">
    <property type="entry name" value="RseA_N"/>
    <property type="match status" value="1"/>
</dbReference>
<dbReference type="Proteomes" id="UP000199040">
    <property type="component" value="Unassembled WGS sequence"/>
</dbReference>
<dbReference type="PANTHER" id="PTHR38104">
    <property type="match status" value="1"/>
</dbReference>
<reference evidence="2 3" key="1">
    <citation type="submission" date="2016-10" db="EMBL/GenBank/DDBJ databases">
        <authorList>
            <person name="de Groot N.N."/>
        </authorList>
    </citation>
    <scope>NUCLEOTIDE SEQUENCE [LARGE SCALE GENOMIC DNA]</scope>
    <source>
        <strain evidence="2 3">CGMCC 1.6848</strain>
    </source>
</reference>
<sequence>MMLKTFFVKRLNCRAPVASQWVFAPQGCGGDDAGIPECQGMIRNRLIIMDRSIPTNRIGEYEGVRMKDNLRESLSALMDNEGDELELRRVLKVLDDSPDAAERWRRYHLARSLMQRDREIDVSTDLSAGIMARIQDEPVPYAAAAPSQTRRHGSFSFAGSAAVAAAVSLMVITGVQFYNGFGAGEPAEVAGGNAGSTATMPASSPPMTNESLAMPVGSPLFQTSPMLGDGLMSVGANGGNMPLFMSPNQRQSQRADLEQARLLQSYLDRHADSAAYRSGEAWMPLLRASAQESLSTR</sequence>
<dbReference type="Gene3D" id="1.10.10.880">
    <property type="entry name" value="Anti sigma-E protein RseA, N-terminal domain"/>
    <property type="match status" value="1"/>
</dbReference>
<accession>A0A1I3CXF7</accession>
<name>A0A1I3CXF7_9GAMM</name>
<evidence type="ECO:0000259" key="1">
    <source>
        <dbReference type="Pfam" id="PF03872"/>
    </source>
</evidence>
<dbReference type="AlphaFoldDB" id="A0A1I3CXF7"/>
<dbReference type="InterPro" id="IPR052383">
    <property type="entry name" value="Anti-sigma-E_RseA-like"/>
</dbReference>
<dbReference type="SUPFAM" id="SSF89069">
    <property type="entry name" value="N-terminal, cytoplasmic domain of anti-sigmaE factor RseA"/>
    <property type="match status" value="1"/>
</dbReference>
<organism evidence="2 3">
    <name type="scientific">Modicisalibacter xianhensis</name>
    <dbReference type="NCBI Taxonomy" id="442341"/>
    <lineage>
        <taxon>Bacteria</taxon>
        <taxon>Pseudomonadati</taxon>
        <taxon>Pseudomonadota</taxon>
        <taxon>Gammaproteobacteria</taxon>
        <taxon>Oceanospirillales</taxon>
        <taxon>Halomonadaceae</taxon>
        <taxon>Modicisalibacter</taxon>
    </lineage>
</organism>
<dbReference type="EMBL" id="FOPY01000009">
    <property type="protein sequence ID" value="SFH79175.1"/>
    <property type="molecule type" value="Genomic_DNA"/>
</dbReference>
<keyword evidence="3" id="KW-1185">Reference proteome</keyword>
<proteinExistence type="predicted"/>
<dbReference type="STRING" id="442341.SAMN04487959_109147"/>
<dbReference type="PANTHER" id="PTHR38104:SF1">
    <property type="entry name" value="ANTI-SIGMA-E FACTOR RSEA"/>
    <property type="match status" value="1"/>
</dbReference>
<dbReference type="InterPro" id="IPR005572">
    <property type="entry name" value="Anti-sigma_E_RseA_N"/>
</dbReference>
<dbReference type="Pfam" id="PF03872">
    <property type="entry name" value="RseA_N"/>
    <property type="match status" value="1"/>
</dbReference>
<gene>
    <name evidence="2" type="ORF">SAMN04487959_109147</name>
</gene>
<evidence type="ECO:0000313" key="3">
    <source>
        <dbReference type="Proteomes" id="UP000199040"/>
    </source>
</evidence>
<dbReference type="GO" id="GO:0016989">
    <property type="term" value="F:sigma factor antagonist activity"/>
    <property type="evidence" value="ECO:0007669"/>
    <property type="project" value="InterPro"/>
</dbReference>
<evidence type="ECO:0000313" key="2">
    <source>
        <dbReference type="EMBL" id="SFH79175.1"/>
    </source>
</evidence>
<dbReference type="InterPro" id="IPR036147">
    <property type="entry name" value="Anti-sigma_E_RseA_N_sf"/>
</dbReference>